<evidence type="ECO:0000313" key="4">
    <source>
        <dbReference type="Proteomes" id="UP000800038"/>
    </source>
</evidence>
<dbReference type="OrthoDB" id="2331100at2759"/>
<sequence>MLFSTIFAATALAGATFAAEHVVAVSNKTGSLVFKPESLKAAEGDMVTFKFWPKNHSVAQAAFDSPCQPMNNGFWSGFVPTTSTEAVANWTFTYEVKNASVPIWFYCTQGMHCQNGMVGVINPPKSGPKTLEAFKNASKEATSNVSPTATAGSGGKLTQNMTGSMAGMPSPAATGAASQLTGSVAFASLTGLLTYFLL</sequence>
<dbReference type="Proteomes" id="UP000800038">
    <property type="component" value="Unassembled WGS sequence"/>
</dbReference>
<dbReference type="SUPFAM" id="SSF49503">
    <property type="entry name" value="Cupredoxins"/>
    <property type="match status" value="1"/>
</dbReference>
<accession>A0A6A5SUL4</accession>
<gene>
    <name evidence="3" type="ORF">EJ02DRAFT_346029</name>
</gene>
<organism evidence="3 4">
    <name type="scientific">Clathrospora elynae</name>
    <dbReference type="NCBI Taxonomy" id="706981"/>
    <lineage>
        <taxon>Eukaryota</taxon>
        <taxon>Fungi</taxon>
        <taxon>Dikarya</taxon>
        <taxon>Ascomycota</taxon>
        <taxon>Pezizomycotina</taxon>
        <taxon>Dothideomycetes</taxon>
        <taxon>Pleosporomycetidae</taxon>
        <taxon>Pleosporales</taxon>
        <taxon>Diademaceae</taxon>
        <taxon>Clathrospora</taxon>
    </lineage>
</organism>
<dbReference type="InterPro" id="IPR008972">
    <property type="entry name" value="Cupredoxin"/>
</dbReference>
<dbReference type="PANTHER" id="PTHR34883">
    <property type="entry name" value="SERINE-RICH PROTEIN, PUTATIVE-RELATED-RELATED"/>
    <property type="match status" value="1"/>
</dbReference>
<protein>
    <recommendedName>
        <fullName evidence="5">Cupredoxin</fullName>
    </recommendedName>
</protein>
<evidence type="ECO:0000313" key="3">
    <source>
        <dbReference type="EMBL" id="KAF1942276.1"/>
    </source>
</evidence>
<dbReference type="InterPro" id="IPR052953">
    <property type="entry name" value="Ser-rich/MCO-related"/>
</dbReference>
<feature type="compositionally biased region" description="Polar residues" evidence="1">
    <location>
        <begin position="139"/>
        <end position="159"/>
    </location>
</feature>
<dbReference type="Gene3D" id="2.60.40.420">
    <property type="entry name" value="Cupredoxins - blue copper proteins"/>
    <property type="match status" value="1"/>
</dbReference>
<name>A0A6A5SUL4_9PLEO</name>
<evidence type="ECO:0000256" key="1">
    <source>
        <dbReference type="SAM" id="MobiDB-lite"/>
    </source>
</evidence>
<evidence type="ECO:0000256" key="2">
    <source>
        <dbReference type="SAM" id="SignalP"/>
    </source>
</evidence>
<dbReference type="CDD" id="cd00920">
    <property type="entry name" value="Cupredoxin"/>
    <property type="match status" value="1"/>
</dbReference>
<dbReference type="EMBL" id="ML976037">
    <property type="protein sequence ID" value="KAF1942276.1"/>
    <property type="molecule type" value="Genomic_DNA"/>
</dbReference>
<keyword evidence="2" id="KW-0732">Signal</keyword>
<dbReference type="AlphaFoldDB" id="A0A6A5SUL4"/>
<dbReference type="PANTHER" id="PTHR34883:SF17">
    <property type="entry name" value="CUPREDOXIN"/>
    <property type="match status" value="1"/>
</dbReference>
<evidence type="ECO:0008006" key="5">
    <source>
        <dbReference type="Google" id="ProtNLM"/>
    </source>
</evidence>
<reference evidence="3" key="1">
    <citation type="journal article" date="2020" name="Stud. Mycol.">
        <title>101 Dothideomycetes genomes: a test case for predicting lifestyles and emergence of pathogens.</title>
        <authorList>
            <person name="Haridas S."/>
            <person name="Albert R."/>
            <person name="Binder M."/>
            <person name="Bloem J."/>
            <person name="Labutti K."/>
            <person name="Salamov A."/>
            <person name="Andreopoulos B."/>
            <person name="Baker S."/>
            <person name="Barry K."/>
            <person name="Bills G."/>
            <person name="Bluhm B."/>
            <person name="Cannon C."/>
            <person name="Castanera R."/>
            <person name="Culley D."/>
            <person name="Daum C."/>
            <person name="Ezra D."/>
            <person name="Gonzalez J."/>
            <person name="Henrissat B."/>
            <person name="Kuo A."/>
            <person name="Liang C."/>
            <person name="Lipzen A."/>
            <person name="Lutzoni F."/>
            <person name="Magnuson J."/>
            <person name="Mondo S."/>
            <person name="Nolan M."/>
            <person name="Ohm R."/>
            <person name="Pangilinan J."/>
            <person name="Park H.-J."/>
            <person name="Ramirez L."/>
            <person name="Alfaro M."/>
            <person name="Sun H."/>
            <person name="Tritt A."/>
            <person name="Yoshinaga Y."/>
            <person name="Zwiers L.-H."/>
            <person name="Turgeon B."/>
            <person name="Goodwin S."/>
            <person name="Spatafora J."/>
            <person name="Crous P."/>
            <person name="Grigoriev I."/>
        </authorList>
    </citation>
    <scope>NUCLEOTIDE SEQUENCE</scope>
    <source>
        <strain evidence="3">CBS 161.51</strain>
    </source>
</reference>
<keyword evidence="4" id="KW-1185">Reference proteome</keyword>
<proteinExistence type="predicted"/>
<feature type="region of interest" description="Disordered" evidence="1">
    <location>
        <begin position="137"/>
        <end position="159"/>
    </location>
</feature>
<feature type="chain" id="PRO_5025383581" description="Cupredoxin" evidence="2">
    <location>
        <begin position="19"/>
        <end position="198"/>
    </location>
</feature>
<feature type="signal peptide" evidence="2">
    <location>
        <begin position="1"/>
        <end position="18"/>
    </location>
</feature>